<evidence type="ECO:0000259" key="6">
    <source>
        <dbReference type="Pfam" id="PF25990"/>
    </source>
</evidence>
<sequence>MRKWWLLGIGVVLVGGAVTAYFVMNKEEQVVAAPVATTKVFKGSIEVTVSGSGSISLANRETVKAGKSGTVTEVKVKEGDKVKAGDVLVVLAGQDNADSIKSKEVDLEKKLMELTSLQESYKTAADEAAQQKIDLQMKQQKLDIELARSSIAELKEKSASATITAPIGGTVATMNVAVDDELNNTAEIGEIVDYDNMELVVSVDELDIPQVELGQTAAVAVEALEDETFTGKVTDIAKEGTSSNGVASFDVTITVDKGKSTTIKAGMSAEASITIDKKDDALLLPIDAVQSMGDRYMVILPTAEQSAAAEAAAAGRRQWAGQGGAAGGAPTVGQGGAAGGAQAGGQGGAAGGAQAGGQGGAAGGAQAGGQGGAAGGAQAGGQGGAAGGAQSGVQGTGGRGNQQGGRGNMQLIEVGLHNEDYIEIVSGLSEGDSVVVPTVVTSTSSNQQQMQGGMGIMGGMTGGFPGGGGGFQGGGGGFQRPSGGTGGGGGGGRN</sequence>
<feature type="region of interest" description="Disordered" evidence="4">
    <location>
        <begin position="467"/>
        <end position="494"/>
    </location>
</feature>
<evidence type="ECO:0000256" key="4">
    <source>
        <dbReference type="SAM" id="MobiDB-lite"/>
    </source>
</evidence>
<feature type="region of interest" description="Disordered" evidence="4">
    <location>
        <begin position="336"/>
        <end position="406"/>
    </location>
</feature>
<dbReference type="InterPro" id="IPR058647">
    <property type="entry name" value="BSH_CzcB-like"/>
</dbReference>
<dbReference type="SUPFAM" id="SSF111369">
    <property type="entry name" value="HlyD-like secretion proteins"/>
    <property type="match status" value="1"/>
</dbReference>
<accession>A0ABV5KHU1</accession>
<dbReference type="PANTHER" id="PTHR32347:SF14">
    <property type="entry name" value="EFFLUX SYSTEM COMPONENT YKNX-RELATED"/>
    <property type="match status" value="1"/>
</dbReference>
<evidence type="ECO:0000256" key="3">
    <source>
        <dbReference type="ARBA" id="ARBA00023054"/>
    </source>
</evidence>
<feature type="domain" description="YknX-like beta-barrel" evidence="6">
    <location>
        <begin position="202"/>
        <end position="271"/>
    </location>
</feature>
<dbReference type="EMBL" id="JBHMDO010000003">
    <property type="protein sequence ID" value="MFB9324792.1"/>
    <property type="molecule type" value="Genomic_DNA"/>
</dbReference>
<dbReference type="InterPro" id="IPR058636">
    <property type="entry name" value="Beta-barrel_YknX"/>
</dbReference>
<dbReference type="InterPro" id="IPR006143">
    <property type="entry name" value="RND_pump_MFP"/>
</dbReference>
<dbReference type="Pfam" id="PF25973">
    <property type="entry name" value="BSH_CzcB"/>
    <property type="match status" value="1"/>
</dbReference>
<protein>
    <submittedName>
        <fullName evidence="7">Efflux RND transporter periplasmic adaptor subunit</fullName>
    </submittedName>
</protein>
<keyword evidence="8" id="KW-1185">Reference proteome</keyword>
<dbReference type="Pfam" id="PF25990">
    <property type="entry name" value="Beta-barrel_YknX"/>
    <property type="match status" value="1"/>
</dbReference>
<comment type="caution">
    <text evidence="7">The sequence shown here is derived from an EMBL/GenBank/DDBJ whole genome shotgun (WGS) entry which is preliminary data.</text>
</comment>
<dbReference type="Gene3D" id="2.40.420.20">
    <property type="match status" value="1"/>
</dbReference>
<gene>
    <name evidence="7" type="ORF">ACFFSY_02410</name>
</gene>
<dbReference type="Proteomes" id="UP001589747">
    <property type="component" value="Unassembled WGS sequence"/>
</dbReference>
<name>A0ABV5KHU1_9BACL</name>
<proteinExistence type="inferred from homology"/>
<comment type="similarity">
    <text evidence="2">Belongs to the membrane fusion protein (MFP) (TC 8.A.1) family.</text>
</comment>
<dbReference type="Gene3D" id="2.40.50.100">
    <property type="match status" value="1"/>
</dbReference>
<evidence type="ECO:0000256" key="1">
    <source>
        <dbReference type="ARBA" id="ARBA00004196"/>
    </source>
</evidence>
<reference evidence="7 8" key="1">
    <citation type="submission" date="2024-09" db="EMBL/GenBank/DDBJ databases">
        <authorList>
            <person name="Sun Q."/>
            <person name="Mori K."/>
        </authorList>
    </citation>
    <scope>NUCLEOTIDE SEQUENCE [LARGE SCALE GENOMIC DNA]</scope>
    <source>
        <strain evidence="7 8">TISTR 2452</strain>
    </source>
</reference>
<dbReference type="PANTHER" id="PTHR32347">
    <property type="entry name" value="EFFLUX SYSTEM COMPONENT YKNX-RELATED"/>
    <property type="match status" value="1"/>
</dbReference>
<evidence type="ECO:0000259" key="5">
    <source>
        <dbReference type="Pfam" id="PF25973"/>
    </source>
</evidence>
<dbReference type="NCBIfam" id="TIGR01730">
    <property type="entry name" value="RND_mfp"/>
    <property type="match status" value="1"/>
</dbReference>
<dbReference type="InterPro" id="IPR050465">
    <property type="entry name" value="UPF0194_transport"/>
</dbReference>
<evidence type="ECO:0000256" key="2">
    <source>
        <dbReference type="ARBA" id="ARBA00009477"/>
    </source>
</evidence>
<dbReference type="Gene3D" id="2.40.30.170">
    <property type="match status" value="1"/>
</dbReference>
<evidence type="ECO:0000313" key="7">
    <source>
        <dbReference type="EMBL" id="MFB9324792.1"/>
    </source>
</evidence>
<comment type="subcellular location">
    <subcellularLocation>
        <location evidence="1">Cell envelope</location>
    </subcellularLocation>
</comment>
<dbReference type="RefSeq" id="WP_377489325.1">
    <property type="nucleotide sequence ID" value="NZ_JBHMDO010000003.1"/>
</dbReference>
<feature type="domain" description="CzcB-like barrel-sandwich hybrid" evidence="5">
    <location>
        <begin position="63"/>
        <end position="193"/>
    </location>
</feature>
<keyword evidence="3" id="KW-0175">Coiled coil</keyword>
<organism evidence="7 8">
    <name type="scientific">Paenibacillus aurantiacus</name>
    <dbReference type="NCBI Taxonomy" id="1936118"/>
    <lineage>
        <taxon>Bacteria</taxon>
        <taxon>Bacillati</taxon>
        <taxon>Bacillota</taxon>
        <taxon>Bacilli</taxon>
        <taxon>Bacillales</taxon>
        <taxon>Paenibacillaceae</taxon>
        <taxon>Paenibacillus</taxon>
    </lineage>
</organism>
<evidence type="ECO:0000313" key="8">
    <source>
        <dbReference type="Proteomes" id="UP001589747"/>
    </source>
</evidence>